<dbReference type="AlphaFoldDB" id="A0A8K0SGN6"/>
<keyword evidence="3" id="KW-1185">Reference proteome</keyword>
<dbReference type="Gene3D" id="3.40.630.30">
    <property type="match status" value="1"/>
</dbReference>
<protein>
    <submittedName>
        <fullName evidence="2">Acyl-CoA N-acyltransferase</fullName>
    </submittedName>
</protein>
<dbReference type="Proteomes" id="UP000813444">
    <property type="component" value="Unassembled WGS sequence"/>
</dbReference>
<accession>A0A8K0SGN6</accession>
<gene>
    <name evidence="2" type="ORF">B0I35DRAFT_443415</name>
</gene>
<evidence type="ECO:0000313" key="2">
    <source>
        <dbReference type="EMBL" id="KAH7305877.1"/>
    </source>
</evidence>
<dbReference type="OrthoDB" id="630895at2759"/>
<dbReference type="SUPFAM" id="SSF55729">
    <property type="entry name" value="Acyl-CoA N-acyltransferases (Nat)"/>
    <property type="match status" value="1"/>
</dbReference>
<dbReference type="PROSITE" id="PS51186">
    <property type="entry name" value="GNAT"/>
    <property type="match status" value="1"/>
</dbReference>
<dbReference type="PANTHER" id="PTHR43328:SF1">
    <property type="entry name" value="N-ACETYLTRANSFERASE DOMAIN-CONTAINING PROTEIN"/>
    <property type="match status" value="1"/>
</dbReference>
<evidence type="ECO:0000313" key="3">
    <source>
        <dbReference type="Proteomes" id="UP000813444"/>
    </source>
</evidence>
<proteinExistence type="predicted"/>
<feature type="domain" description="N-acetyltransferase" evidence="1">
    <location>
        <begin position="16"/>
        <end position="187"/>
    </location>
</feature>
<dbReference type="InterPro" id="IPR000182">
    <property type="entry name" value="GNAT_dom"/>
</dbReference>
<dbReference type="Pfam" id="PF13302">
    <property type="entry name" value="Acetyltransf_3"/>
    <property type="match status" value="1"/>
</dbReference>
<dbReference type="InterPro" id="IPR016181">
    <property type="entry name" value="Acyl_CoA_acyltransferase"/>
</dbReference>
<dbReference type="PANTHER" id="PTHR43328">
    <property type="entry name" value="ACETYLTRANSFERASE-RELATED"/>
    <property type="match status" value="1"/>
</dbReference>
<comment type="caution">
    <text evidence="2">The sequence shown here is derived from an EMBL/GenBank/DDBJ whole genome shotgun (WGS) entry which is preliminary data.</text>
</comment>
<dbReference type="GO" id="GO:0016747">
    <property type="term" value="F:acyltransferase activity, transferring groups other than amino-acyl groups"/>
    <property type="evidence" value="ECO:0007669"/>
    <property type="project" value="InterPro"/>
</dbReference>
<name>A0A8K0SGN6_9HYPO</name>
<dbReference type="EMBL" id="JAGPNK010000017">
    <property type="protein sequence ID" value="KAH7305877.1"/>
    <property type="molecule type" value="Genomic_DNA"/>
</dbReference>
<reference evidence="2" key="1">
    <citation type="journal article" date="2021" name="Nat. Commun.">
        <title>Genetic determinants of endophytism in the Arabidopsis root mycobiome.</title>
        <authorList>
            <person name="Mesny F."/>
            <person name="Miyauchi S."/>
            <person name="Thiergart T."/>
            <person name="Pickel B."/>
            <person name="Atanasova L."/>
            <person name="Karlsson M."/>
            <person name="Huettel B."/>
            <person name="Barry K.W."/>
            <person name="Haridas S."/>
            <person name="Chen C."/>
            <person name="Bauer D."/>
            <person name="Andreopoulos W."/>
            <person name="Pangilinan J."/>
            <person name="LaButti K."/>
            <person name="Riley R."/>
            <person name="Lipzen A."/>
            <person name="Clum A."/>
            <person name="Drula E."/>
            <person name="Henrissat B."/>
            <person name="Kohler A."/>
            <person name="Grigoriev I.V."/>
            <person name="Martin F.M."/>
            <person name="Hacquard S."/>
        </authorList>
    </citation>
    <scope>NUCLEOTIDE SEQUENCE</scope>
    <source>
        <strain evidence="2">MPI-CAGE-CH-0235</strain>
    </source>
</reference>
<organism evidence="2 3">
    <name type="scientific">Stachybotrys elegans</name>
    <dbReference type="NCBI Taxonomy" id="80388"/>
    <lineage>
        <taxon>Eukaryota</taxon>
        <taxon>Fungi</taxon>
        <taxon>Dikarya</taxon>
        <taxon>Ascomycota</taxon>
        <taxon>Pezizomycotina</taxon>
        <taxon>Sordariomycetes</taxon>
        <taxon>Hypocreomycetidae</taxon>
        <taxon>Hypocreales</taxon>
        <taxon>Stachybotryaceae</taxon>
        <taxon>Stachybotrys</taxon>
    </lineage>
</organism>
<evidence type="ECO:0000259" key="1">
    <source>
        <dbReference type="PROSITE" id="PS51186"/>
    </source>
</evidence>
<sequence length="189" mass="20986">MSAEDQPAAILHLQKCMIRPYYVGDAEASAKEANNPKIAQFMRNTFPSPYEVKDALWWINLATSASPMRDFAICDPETGVLIGGIGLKARDDIQARTMEVGYWLGESHWGRGVATEALSAFAKWAFESFPQAVRLEAEVFSNNKGSARVLEKTGFVFEGRKRNAVEKNGQLLDVLVYGALREELELGIK</sequence>